<protein>
    <submittedName>
        <fullName evidence="1">Uncharacterized protein</fullName>
    </submittedName>
</protein>
<comment type="caution">
    <text evidence="1">The sequence shown here is derived from an EMBL/GenBank/DDBJ whole genome shotgun (WGS) entry which is preliminary data.</text>
</comment>
<keyword evidence="2" id="KW-1185">Reference proteome</keyword>
<evidence type="ECO:0000313" key="2">
    <source>
        <dbReference type="Proteomes" id="UP001642464"/>
    </source>
</evidence>
<dbReference type="EMBL" id="CAXAMM010044230">
    <property type="protein sequence ID" value="CAK9113782.1"/>
    <property type="molecule type" value="Genomic_DNA"/>
</dbReference>
<organism evidence="1 2">
    <name type="scientific">Durusdinium trenchii</name>
    <dbReference type="NCBI Taxonomy" id="1381693"/>
    <lineage>
        <taxon>Eukaryota</taxon>
        <taxon>Sar</taxon>
        <taxon>Alveolata</taxon>
        <taxon>Dinophyceae</taxon>
        <taxon>Suessiales</taxon>
        <taxon>Symbiodiniaceae</taxon>
        <taxon>Durusdinium</taxon>
    </lineage>
</organism>
<evidence type="ECO:0000313" key="1">
    <source>
        <dbReference type="EMBL" id="CAK9113782.1"/>
    </source>
</evidence>
<feature type="non-terminal residue" evidence="1">
    <location>
        <position position="1"/>
    </location>
</feature>
<dbReference type="Proteomes" id="UP001642464">
    <property type="component" value="Unassembled WGS sequence"/>
</dbReference>
<gene>
    <name evidence="1" type="ORF">SCF082_LOCUS52730</name>
</gene>
<accession>A0ABP0SMZ3</accession>
<name>A0ABP0SMZ3_9DINO</name>
<reference evidence="1 2" key="1">
    <citation type="submission" date="2024-02" db="EMBL/GenBank/DDBJ databases">
        <authorList>
            <person name="Chen Y."/>
            <person name="Shah S."/>
            <person name="Dougan E. K."/>
            <person name="Thang M."/>
            <person name="Chan C."/>
        </authorList>
    </citation>
    <scope>NUCLEOTIDE SEQUENCE [LARGE SCALE GENOMIC DNA]</scope>
</reference>
<sequence>AGPAPLWQIQFSGNAHRTFTYQMLGAVRELLEKGVGEDAKPWTLSDMETNWCIRVITGGPPHSGSVDPDGLGIGEWTPAIYCAGNDPRRALQLIFDTLTLRSRKKSVHDLPQLKLWCDGLPGFDVPEPWSLCGGGDVSPPRPFSVLPPKGRRHILAQLEAQPCEEQENRDTEEEGEEVEEKYILSFFGGIYAFKDRFDEHQVPGVLVSKEGTDQREYIRFLNGLKLNDEHSASRVRTVLEDVLLEIPVFFINNTSPANQMAALILTHASVVRGEDVDV</sequence>
<proteinExistence type="predicted"/>